<dbReference type="EMBL" id="BNJG01000003">
    <property type="protein sequence ID" value="GHO58265.1"/>
    <property type="molecule type" value="Genomic_DNA"/>
</dbReference>
<keyword evidence="1" id="KW-0805">Transcription regulation</keyword>
<dbReference type="InterPro" id="IPR036271">
    <property type="entry name" value="Tet_transcr_reg_TetR-rel_C_sf"/>
</dbReference>
<comment type="caution">
    <text evidence="6">The sequence shown here is derived from an EMBL/GenBank/DDBJ whole genome shotgun (WGS) entry which is preliminary data.</text>
</comment>
<dbReference type="PANTHER" id="PTHR30055:SF234">
    <property type="entry name" value="HTH-TYPE TRANSCRIPTIONAL REGULATOR BETI"/>
    <property type="match status" value="1"/>
</dbReference>
<dbReference type="InterPro" id="IPR001647">
    <property type="entry name" value="HTH_TetR"/>
</dbReference>
<feature type="domain" description="HTH tetR-type" evidence="5">
    <location>
        <begin position="18"/>
        <end position="78"/>
    </location>
</feature>
<evidence type="ECO:0000313" key="7">
    <source>
        <dbReference type="Proteomes" id="UP000654345"/>
    </source>
</evidence>
<evidence type="ECO:0000256" key="4">
    <source>
        <dbReference type="PROSITE-ProRule" id="PRU00335"/>
    </source>
</evidence>
<dbReference type="SUPFAM" id="SSF48498">
    <property type="entry name" value="Tetracyclin repressor-like, C-terminal domain"/>
    <property type="match status" value="1"/>
</dbReference>
<accession>A0ABQ3V0V6</accession>
<dbReference type="SUPFAM" id="SSF46689">
    <property type="entry name" value="Homeodomain-like"/>
    <property type="match status" value="1"/>
</dbReference>
<reference evidence="6 7" key="1">
    <citation type="journal article" date="2021" name="Int. J. Syst. Evol. Microbiol.">
        <title>Reticulibacter mediterranei gen. nov., sp. nov., within the new family Reticulibacteraceae fam. nov., and Ktedonospora formicarum gen. nov., sp. nov., Ktedonobacter robiniae sp. nov., Dictyobacter formicarum sp. nov. and Dictyobacter arantiisoli sp. nov., belonging to the class Ktedonobacteria.</title>
        <authorList>
            <person name="Yabe S."/>
            <person name="Zheng Y."/>
            <person name="Wang C.M."/>
            <person name="Sakai Y."/>
            <person name="Abe K."/>
            <person name="Yokota A."/>
            <person name="Donadio S."/>
            <person name="Cavaletti L."/>
            <person name="Monciardini P."/>
        </authorList>
    </citation>
    <scope>NUCLEOTIDE SEQUENCE [LARGE SCALE GENOMIC DNA]</scope>
    <source>
        <strain evidence="6 7">SOSP1-30</strain>
    </source>
</reference>
<keyword evidence="7" id="KW-1185">Reference proteome</keyword>
<evidence type="ECO:0000256" key="2">
    <source>
        <dbReference type="ARBA" id="ARBA00023125"/>
    </source>
</evidence>
<protein>
    <submittedName>
        <fullName evidence="6">TetR family transcriptional regulator</fullName>
    </submittedName>
</protein>
<evidence type="ECO:0000256" key="1">
    <source>
        <dbReference type="ARBA" id="ARBA00023015"/>
    </source>
</evidence>
<keyword evidence="2 4" id="KW-0238">DNA-binding</keyword>
<dbReference type="Pfam" id="PF00440">
    <property type="entry name" value="TetR_N"/>
    <property type="match status" value="1"/>
</dbReference>
<proteinExistence type="predicted"/>
<gene>
    <name evidence="6" type="ORF">KSB_67400</name>
</gene>
<dbReference type="InterPro" id="IPR009057">
    <property type="entry name" value="Homeodomain-like_sf"/>
</dbReference>
<evidence type="ECO:0000313" key="6">
    <source>
        <dbReference type="EMBL" id="GHO58265.1"/>
    </source>
</evidence>
<dbReference type="PANTHER" id="PTHR30055">
    <property type="entry name" value="HTH-TYPE TRANSCRIPTIONAL REGULATOR RUTR"/>
    <property type="match status" value="1"/>
</dbReference>
<keyword evidence="3" id="KW-0804">Transcription</keyword>
<dbReference type="PRINTS" id="PR00455">
    <property type="entry name" value="HTHTETR"/>
</dbReference>
<dbReference type="PROSITE" id="PS50977">
    <property type="entry name" value="HTH_TETR_2"/>
    <property type="match status" value="1"/>
</dbReference>
<sequence>MEQPVKQQVGHASSPVDQETRRQILTKAADLFLAKGYKGVSMKEIAEAVKVTSAALYYHFPKGKEDLFTRMIQTVFVDEGVAGIDQALAATQDVRERLTLLTAALLSLPLDERLSMLLRDAREHLKDPEHQQVILSLLDRIRQQVTGLFQAAHDAGVIRSDLPVNVLVGLYMGMLREAKSLPGTHPAASLVSVLFDGIADREQRPLP</sequence>
<dbReference type="RefSeq" id="WP_201374596.1">
    <property type="nucleotide sequence ID" value="NZ_BNJG01000003.1"/>
</dbReference>
<name>A0ABQ3V0V6_9CHLR</name>
<evidence type="ECO:0000259" key="5">
    <source>
        <dbReference type="PROSITE" id="PS50977"/>
    </source>
</evidence>
<feature type="DNA-binding region" description="H-T-H motif" evidence="4">
    <location>
        <begin position="41"/>
        <end position="60"/>
    </location>
</feature>
<dbReference type="Gene3D" id="1.10.357.10">
    <property type="entry name" value="Tetracycline Repressor, domain 2"/>
    <property type="match status" value="1"/>
</dbReference>
<evidence type="ECO:0000256" key="3">
    <source>
        <dbReference type="ARBA" id="ARBA00023163"/>
    </source>
</evidence>
<organism evidence="6 7">
    <name type="scientific">Ktedonobacter robiniae</name>
    <dbReference type="NCBI Taxonomy" id="2778365"/>
    <lineage>
        <taxon>Bacteria</taxon>
        <taxon>Bacillati</taxon>
        <taxon>Chloroflexota</taxon>
        <taxon>Ktedonobacteria</taxon>
        <taxon>Ktedonobacterales</taxon>
        <taxon>Ktedonobacteraceae</taxon>
        <taxon>Ktedonobacter</taxon>
    </lineage>
</organism>
<dbReference type="Proteomes" id="UP000654345">
    <property type="component" value="Unassembled WGS sequence"/>
</dbReference>
<dbReference type="Gene3D" id="1.10.10.60">
    <property type="entry name" value="Homeodomain-like"/>
    <property type="match status" value="1"/>
</dbReference>
<dbReference type="InterPro" id="IPR050109">
    <property type="entry name" value="HTH-type_TetR-like_transc_reg"/>
</dbReference>